<organism evidence="1 2">
    <name type="scientific">Shewanella aestuarii</name>
    <dbReference type="NCBI Taxonomy" id="1028752"/>
    <lineage>
        <taxon>Bacteria</taxon>
        <taxon>Pseudomonadati</taxon>
        <taxon>Pseudomonadota</taxon>
        <taxon>Gammaproteobacteria</taxon>
        <taxon>Alteromonadales</taxon>
        <taxon>Shewanellaceae</taxon>
        <taxon>Shewanella</taxon>
    </lineage>
</organism>
<dbReference type="PANTHER" id="PTHR30438:SF1">
    <property type="entry name" value="36 KDA ANTIGEN"/>
    <property type="match status" value="1"/>
</dbReference>
<dbReference type="Proteomes" id="UP000502608">
    <property type="component" value="Chromosome"/>
</dbReference>
<dbReference type="SUPFAM" id="SSF111369">
    <property type="entry name" value="HlyD-like secretion proteins"/>
    <property type="match status" value="1"/>
</dbReference>
<evidence type="ECO:0000313" key="2">
    <source>
        <dbReference type="Proteomes" id="UP000502608"/>
    </source>
</evidence>
<dbReference type="KEGG" id="saes:HBH39_01810"/>
<dbReference type="RefSeq" id="WP_167675065.1">
    <property type="nucleotide sequence ID" value="NZ_CP050313.1"/>
</dbReference>
<proteinExistence type="predicted"/>
<name>A0A6G9QFS3_9GAMM</name>
<dbReference type="Gene3D" id="2.40.50.100">
    <property type="match status" value="1"/>
</dbReference>
<reference evidence="1 2" key="1">
    <citation type="submission" date="2020-03" db="EMBL/GenBank/DDBJ databases">
        <title>Complete genome sequence of Shewanella sp.</title>
        <authorList>
            <person name="Kim Y.-S."/>
            <person name="Kim S.-J."/>
            <person name="Jung H.-K."/>
            <person name="Kim K.-H."/>
        </authorList>
    </citation>
    <scope>NUCLEOTIDE SEQUENCE [LARGE SCALE GENOMIC DNA]</scope>
    <source>
        <strain evidence="1 2">PN3F2</strain>
    </source>
</reference>
<gene>
    <name evidence="1" type="ORF">HBH39_01810</name>
</gene>
<protein>
    <submittedName>
        <fullName evidence="1">Biotin/lipoyl-binding protein</fullName>
    </submittedName>
</protein>
<dbReference type="Gene3D" id="2.40.30.170">
    <property type="match status" value="1"/>
</dbReference>
<keyword evidence="2" id="KW-1185">Reference proteome</keyword>
<accession>A0A6G9QFS3</accession>
<dbReference type="Gene3D" id="1.10.287.470">
    <property type="entry name" value="Helix hairpin bin"/>
    <property type="match status" value="1"/>
</dbReference>
<evidence type="ECO:0000313" key="1">
    <source>
        <dbReference type="EMBL" id="QIR13384.1"/>
    </source>
</evidence>
<dbReference type="PANTHER" id="PTHR30438">
    <property type="entry name" value="36 KDA ANTIGEN-RELATED"/>
    <property type="match status" value="1"/>
</dbReference>
<sequence>MRANKILAVLALLILVAILAYGVKLAFAPQPVFLQGQIEAREYNISSKVPGRIEQVMVRKGDKVAIGDILFSIDSPELAAKLMQAEGGRDAAKALQLEADNGARQQQITAAKEQWLKAKAATELMQKTYQRIENLFNEGVVPRQKRDEVYTQWQAAKYTDQAAYAMYQMAQEGARVETKAAAEGNARMAEGAVKEVSSILADSQMRSPKNAEVSEVLLQAGELAPSGFPVVSLIDMNDAWAVMQIREDQLAQFKQGTVVALRIPALDQTVDFTVEYVSVMGSFATWRSTESGHDFDMRTFEVLLHPNQPIADLRVGMSVLYQQAAK</sequence>
<dbReference type="EMBL" id="CP050313">
    <property type="protein sequence ID" value="QIR13384.1"/>
    <property type="molecule type" value="Genomic_DNA"/>
</dbReference>
<dbReference type="AlphaFoldDB" id="A0A6G9QFS3"/>